<dbReference type="PANTHER" id="PTHR41248:SF1">
    <property type="entry name" value="NORD PROTEIN"/>
    <property type="match status" value="1"/>
</dbReference>
<dbReference type="InterPro" id="IPR036465">
    <property type="entry name" value="vWFA_dom_sf"/>
</dbReference>
<gene>
    <name evidence="2" type="ORF">MNBD_GAMMA09-3415</name>
</gene>
<dbReference type="PANTHER" id="PTHR41248">
    <property type="entry name" value="NORD PROTEIN"/>
    <property type="match status" value="1"/>
</dbReference>
<dbReference type="InterPro" id="IPR051928">
    <property type="entry name" value="NorD/CobT"/>
</dbReference>
<dbReference type="EMBL" id="UOFI01000125">
    <property type="protein sequence ID" value="VAW68330.1"/>
    <property type="molecule type" value="Genomic_DNA"/>
</dbReference>
<dbReference type="CDD" id="cd01454">
    <property type="entry name" value="vWA_norD_type"/>
    <property type="match status" value="1"/>
</dbReference>
<proteinExistence type="predicted"/>
<reference evidence="2" key="1">
    <citation type="submission" date="2018-06" db="EMBL/GenBank/DDBJ databases">
        <authorList>
            <person name="Zhirakovskaya E."/>
        </authorList>
    </citation>
    <scope>NUCLEOTIDE SEQUENCE</scope>
</reference>
<organism evidence="2">
    <name type="scientific">hydrothermal vent metagenome</name>
    <dbReference type="NCBI Taxonomy" id="652676"/>
    <lineage>
        <taxon>unclassified sequences</taxon>
        <taxon>metagenomes</taxon>
        <taxon>ecological metagenomes</taxon>
    </lineage>
</organism>
<accession>A0A3B0XU85</accession>
<evidence type="ECO:0000313" key="2">
    <source>
        <dbReference type="EMBL" id="VAW68330.1"/>
    </source>
</evidence>
<name>A0A3B0XU85_9ZZZZ</name>
<sequence>MKTKALMHKLHTLVEFEEHVGKAWHRLVTSSASKRYPQAAVNLKQMNRRLSIFFRAMGGNAAMKVGVSQATENAAQRNWLQRLAGSEQKIEMGWYDQEALYLPAKIDLFDSVKLNQDCYFWLTALAALQKTTGAENNHDKSWLEKNKQACLQVLKTWPGLSTRYDALVEAQIQIRPAINTLTDEQAELEIRIRQALREPANNQNENIDIDAQIIAEKKLPPVYLWLNPLPTQAKTIHSKEEDITQQAAGGETVVPEEQRHYKAEEVDMPDGNKGLVLDRFENIFSWAEYIKVDRSTDEDEDLASAEDAANDLDQLSIARDTKATVKRIRFDLDLPSAEQDDQPLGQGILLDEWDYRKQILIENHCCLQPMIAADAPPQELPQKLRAAARRVRHQFEALQPQRIWHKGQQEGSELDLNAWLDFSVDRLQGHGHNDTGMFKDFRGGVRDLDCLLLADLSLSTDAAVNGDARVIDVIRDSLMLFSEALSATGDGFAMYGFSSRYRDHVRFHQLKSFDESYNEQSRGRIAAIKPGFYTRMGAAIRHASSLLKTRRAQQRILLLLTDGKPNDLDLYEGRYGIEDTRMAIIEARRQGLLPFCVTIDPEAGSYLPYMFGNDAYVQIKKPQELPRELPLLYARLTS</sequence>
<dbReference type="InterPro" id="IPR002035">
    <property type="entry name" value="VWF_A"/>
</dbReference>
<dbReference type="Pfam" id="PF00092">
    <property type="entry name" value="VWA"/>
    <property type="match status" value="1"/>
</dbReference>
<dbReference type="PROSITE" id="PS50234">
    <property type="entry name" value="VWFA"/>
    <property type="match status" value="1"/>
</dbReference>
<dbReference type="AlphaFoldDB" id="A0A3B0XU85"/>
<evidence type="ECO:0000259" key="1">
    <source>
        <dbReference type="PROSITE" id="PS50234"/>
    </source>
</evidence>
<feature type="domain" description="VWFA" evidence="1">
    <location>
        <begin position="449"/>
        <end position="636"/>
    </location>
</feature>
<protein>
    <submittedName>
        <fullName evidence="2">Nitric oxide reductase activation protein NorD</fullName>
    </submittedName>
</protein>
<dbReference type="SMART" id="SM00327">
    <property type="entry name" value="VWA"/>
    <property type="match status" value="1"/>
</dbReference>
<dbReference type="SUPFAM" id="SSF53300">
    <property type="entry name" value="vWA-like"/>
    <property type="match status" value="1"/>
</dbReference>
<dbReference type="Gene3D" id="3.40.50.410">
    <property type="entry name" value="von Willebrand factor, type A domain"/>
    <property type="match status" value="1"/>
</dbReference>